<evidence type="ECO:0000313" key="1">
    <source>
        <dbReference type="EMBL" id="ERF60098.1"/>
    </source>
</evidence>
<comment type="caution">
    <text evidence="1">The sequence shown here is derived from an EMBL/GenBank/DDBJ whole genome shotgun (WGS) entry which is preliminary data.</text>
</comment>
<gene>
    <name evidence="1" type="ORF">HMPREF1325_0445</name>
</gene>
<dbReference type="SUPFAM" id="SSF63829">
    <property type="entry name" value="Calcium-dependent phosphotriesterase"/>
    <property type="match status" value="1"/>
</dbReference>
<dbReference type="Proteomes" id="UP000016412">
    <property type="component" value="Unassembled WGS sequence"/>
</dbReference>
<name>U1FJX3_TRESO</name>
<organism evidence="1 2">
    <name type="scientific">Treponema socranskii subsp. socranskii VPI DR56BR1116 = ATCC 35536</name>
    <dbReference type="NCBI Taxonomy" id="1125725"/>
    <lineage>
        <taxon>Bacteria</taxon>
        <taxon>Pseudomonadati</taxon>
        <taxon>Spirochaetota</taxon>
        <taxon>Spirochaetia</taxon>
        <taxon>Spirochaetales</taxon>
        <taxon>Treponemataceae</taxon>
        <taxon>Treponema</taxon>
    </lineage>
</organism>
<dbReference type="EMBL" id="AUZJ01000049">
    <property type="protein sequence ID" value="ERF60098.1"/>
    <property type="molecule type" value="Genomic_DNA"/>
</dbReference>
<sequence>AGRTNNGTDRGASITDISDPAHPEITFLCKETPPINYAEVRALCVGSGKLYAAGYKEDNTHKKTVFLWAGSDAGTMSELSLGLEGRPTYTNDIPYGVCTAGTSVYVAAGNLWKVDGAIVTPISVSGAKGLYALCVREGIVYAAGWTDASFPSNPKAAVWKIEGTNVSLYKELSTDYSGVYALCAGRDDLYAAGFYRDTDNKYKPVWWHIAGDGTFTEHKLGIDKGEARGICVAPQE</sequence>
<dbReference type="eggNOG" id="ENOG5034CFK">
    <property type="taxonomic scope" value="Bacteria"/>
</dbReference>
<feature type="non-terminal residue" evidence="1">
    <location>
        <position position="1"/>
    </location>
</feature>
<accession>U1FJX3</accession>
<dbReference type="PATRIC" id="fig|1125725.3.peg.1971"/>
<protein>
    <submittedName>
        <fullName evidence="1">Uncharacterized protein</fullName>
    </submittedName>
</protein>
<proteinExistence type="predicted"/>
<reference evidence="1 2" key="1">
    <citation type="submission" date="2013-08" db="EMBL/GenBank/DDBJ databases">
        <authorList>
            <person name="Durkin A.S."/>
            <person name="Haft D.R."/>
            <person name="McCorrison J."/>
            <person name="Torralba M."/>
            <person name="Gillis M."/>
            <person name="Haft D.H."/>
            <person name="Methe B."/>
            <person name="Sutton G."/>
            <person name="Nelson K.E."/>
        </authorList>
    </citation>
    <scope>NUCLEOTIDE SEQUENCE [LARGE SCALE GENOMIC DNA]</scope>
    <source>
        <strain evidence="1 2">VPI DR56BR1116</strain>
    </source>
</reference>
<evidence type="ECO:0000313" key="2">
    <source>
        <dbReference type="Proteomes" id="UP000016412"/>
    </source>
</evidence>
<dbReference type="AlphaFoldDB" id="U1FJX3"/>